<dbReference type="InterPro" id="IPR039151">
    <property type="entry name" value="INTU"/>
</dbReference>
<dbReference type="PROSITE" id="PS50106">
    <property type="entry name" value="PDZ"/>
    <property type="match status" value="1"/>
</dbReference>
<dbReference type="GO" id="GO:0005929">
    <property type="term" value="C:cilium"/>
    <property type="evidence" value="ECO:0007669"/>
    <property type="project" value="TreeGrafter"/>
</dbReference>
<proteinExistence type="inferred from homology"/>
<evidence type="ECO:0000256" key="6">
    <source>
        <dbReference type="ARBA" id="ARBA00022490"/>
    </source>
</evidence>
<dbReference type="GO" id="GO:0001736">
    <property type="term" value="P:establishment of planar polarity"/>
    <property type="evidence" value="ECO:0007669"/>
    <property type="project" value="InterPro"/>
</dbReference>
<evidence type="ECO:0000256" key="7">
    <source>
        <dbReference type="ARBA" id="ARBA00022794"/>
    </source>
</evidence>
<dbReference type="Proteomes" id="UP000472260">
    <property type="component" value="Unassembled WGS sequence"/>
</dbReference>
<dbReference type="InterPro" id="IPR043988">
    <property type="entry name" value="CCZ1/INTU_longin_2"/>
</dbReference>
<keyword evidence="7" id="KW-0970">Cilium biogenesis/degradation</keyword>
<accession>A0A671MVA8</accession>
<dbReference type="GO" id="GO:0007399">
    <property type="term" value="P:nervous system development"/>
    <property type="evidence" value="ECO:0007669"/>
    <property type="project" value="TreeGrafter"/>
</dbReference>
<reference evidence="11" key="2">
    <citation type="submission" date="2025-09" db="UniProtKB">
        <authorList>
            <consortium name="Ensembl"/>
        </authorList>
    </citation>
    <scope>IDENTIFICATION</scope>
</reference>
<evidence type="ECO:0000256" key="3">
    <source>
        <dbReference type="ARBA" id="ARBA00010034"/>
    </source>
</evidence>
<gene>
    <name evidence="11" type="primary">LOC107692819</name>
</gene>
<dbReference type="PANTHER" id="PTHR21082">
    <property type="entry name" value="PROTEIN INTURNED"/>
    <property type="match status" value="1"/>
</dbReference>
<protein>
    <recommendedName>
        <fullName evidence="4">Protein inturned</fullName>
    </recommendedName>
    <alternativeName>
        <fullName evidence="8">Inturned planar cell polarity effector homolog</fullName>
    </alternativeName>
</protein>
<dbReference type="AlphaFoldDB" id="A0A671MVA8"/>
<keyword evidence="12" id="KW-1185">Reference proteome</keyword>
<dbReference type="PANTHER" id="PTHR21082:SF4">
    <property type="entry name" value="PROTEIN INTURNED"/>
    <property type="match status" value="1"/>
</dbReference>
<evidence type="ECO:0000256" key="4">
    <source>
        <dbReference type="ARBA" id="ARBA00015639"/>
    </source>
</evidence>
<organism evidence="11 12">
    <name type="scientific">Sinocyclocheilus anshuiensis</name>
    <dbReference type="NCBI Taxonomy" id="1608454"/>
    <lineage>
        <taxon>Eukaryota</taxon>
        <taxon>Metazoa</taxon>
        <taxon>Chordata</taxon>
        <taxon>Craniata</taxon>
        <taxon>Vertebrata</taxon>
        <taxon>Euteleostomi</taxon>
        <taxon>Actinopterygii</taxon>
        <taxon>Neopterygii</taxon>
        <taxon>Teleostei</taxon>
        <taxon>Ostariophysi</taxon>
        <taxon>Cypriniformes</taxon>
        <taxon>Cyprinidae</taxon>
        <taxon>Cyprininae</taxon>
        <taxon>Sinocyclocheilus</taxon>
    </lineage>
</organism>
<evidence type="ECO:0000313" key="11">
    <source>
        <dbReference type="Ensembl" id="ENSSANP00000034542.1"/>
    </source>
</evidence>
<evidence type="ECO:0000256" key="5">
    <source>
        <dbReference type="ARBA" id="ARBA00022473"/>
    </source>
</evidence>
<feature type="domain" description="PDZ" evidence="10">
    <location>
        <begin position="193"/>
        <end position="259"/>
    </location>
</feature>
<dbReference type="GO" id="GO:0016192">
    <property type="term" value="P:vesicle-mediated transport"/>
    <property type="evidence" value="ECO:0007669"/>
    <property type="project" value="InterPro"/>
</dbReference>
<evidence type="ECO:0000259" key="10">
    <source>
        <dbReference type="PROSITE" id="PS50106"/>
    </source>
</evidence>
<dbReference type="Gene3D" id="2.30.42.10">
    <property type="match status" value="1"/>
</dbReference>
<dbReference type="InterPro" id="IPR001478">
    <property type="entry name" value="PDZ"/>
</dbReference>
<dbReference type="Pfam" id="PF19032">
    <property type="entry name" value="Intu_longin_2"/>
    <property type="match status" value="1"/>
</dbReference>
<sequence>HCVLRRCCSQRRQNKSPASNTSAKQKNLSATVYWVLLHASLMLSLFFCHSDLEPEWLDDVQKNGELFYLELSEGEEEALLAQVSANHSAATNHVRFSDKEAEIITDNGKKQAASGKSEAKLKKFAKILRRKRRPSQRKTADGKDAGSSQRPTSILKNQAGQRPGVVVQQQRLKDVCVYLNPKRLAGSSSPSPERGGLLEALLGVVHRPGGNAGKKVGKLIIHGLVPHSPASKCAEILIGDALVAVDDVDVTSENIERVLSCIPGPTQVSVRFCVAPAVSQLVRLLWGEDTVELQMSIAHVPHIVMYLSLKLDSDSLQDEQEILYQYPASEAAVQLKAVRGIFLTLCDLLENVTGGQIVSSSLWLQQQLVHVGYWKEGSSLLVIAVPASRVPLLYLQTVIEGAVRTLKVMYGSLDSCFCEEENAPRLDHFFCLFFQQLIQPWRLIDSSRPPSPDISGSLFLDGLPAVRWLTLPEENSGVEVDTVLSDFESSDFGDMVCCVWQGYLIANHLPKEDLLDVCLYCQHYCLLPLASEQRVGQLVVWREVFPQRRTQNNTASHPGYCQPHGRHFLLIVGLRHFMQCVLLEAGGCASPALGSPGPDCVYVDQVKATLLQLESLDAAIEERLSAPPAPCLSCADWFLPAGGRDRHDGIGSSPILNRLTAAIKSPSPGGMGRSLFGEVGSSSLRERRPSPQRSLSDSGSEGHADGTSGLSPHATPPPSGTRRDSLGSGGSDGSLGSIPRLKHPNPFYLGSLRKSLTDRETEEILTAGAENTLFHYVLMETVQGIFIAPTHREMNHLSGSIHPQLIQNFYHCCLSIRQAFQQSLPSRDRRGTERPQSTRGLGPVKEHGVLFQCKPENWTDQKKPAPTMTYWVIGRMLLEPVPQEFYVCFHDSVAEVPVEMAFRLSFGLIV</sequence>
<comment type="similarity">
    <text evidence="3">Belongs to the inturned family.</text>
</comment>
<feature type="region of interest" description="Disordered" evidence="9">
    <location>
        <begin position="662"/>
        <end position="742"/>
    </location>
</feature>
<dbReference type="Ensembl" id="ENSSANT00000036791.1">
    <property type="protein sequence ID" value="ENSSANP00000034542.1"/>
    <property type="gene ID" value="ENSSANG00000017687.1"/>
</dbReference>
<evidence type="ECO:0000256" key="1">
    <source>
        <dbReference type="ARBA" id="ARBA00004120"/>
    </source>
</evidence>
<feature type="region of interest" description="Disordered" evidence="9">
    <location>
        <begin position="130"/>
        <end position="163"/>
    </location>
</feature>
<keyword evidence="6" id="KW-0963">Cytoplasm</keyword>
<dbReference type="InterPro" id="IPR043989">
    <property type="entry name" value="CCZ1/INTU/HSP4_longin_3"/>
</dbReference>
<dbReference type="GO" id="GO:0005737">
    <property type="term" value="C:cytoplasm"/>
    <property type="evidence" value="ECO:0007669"/>
    <property type="project" value="TreeGrafter"/>
</dbReference>
<evidence type="ECO:0000256" key="8">
    <source>
        <dbReference type="ARBA" id="ARBA00032633"/>
    </source>
</evidence>
<evidence type="ECO:0000256" key="9">
    <source>
        <dbReference type="SAM" id="MobiDB-lite"/>
    </source>
</evidence>
<feature type="compositionally biased region" description="Polar residues" evidence="9">
    <location>
        <begin position="146"/>
        <end position="160"/>
    </location>
</feature>
<dbReference type="Pfam" id="PF19031">
    <property type="entry name" value="Intu_longin_1"/>
    <property type="match status" value="1"/>
</dbReference>
<dbReference type="SUPFAM" id="SSF50156">
    <property type="entry name" value="PDZ domain-like"/>
    <property type="match status" value="1"/>
</dbReference>
<evidence type="ECO:0000256" key="2">
    <source>
        <dbReference type="ARBA" id="ARBA00004241"/>
    </source>
</evidence>
<dbReference type="InterPro" id="IPR036034">
    <property type="entry name" value="PDZ_sf"/>
</dbReference>
<evidence type="ECO:0000313" key="12">
    <source>
        <dbReference type="Proteomes" id="UP000472260"/>
    </source>
</evidence>
<reference evidence="11" key="1">
    <citation type="submission" date="2025-08" db="UniProtKB">
        <authorList>
            <consortium name="Ensembl"/>
        </authorList>
    </citation>
    <scope>IDENTIFICATION</scope>
</reference>
<dbReference type="GO" id="GO:0009986">
    <property type="term" value="C:cell surface"/>
    <property type="evidence" value="ECO:0007669"/>
    <property type="project" value="UniProtKB-SubCell"/>
</dbReference>
<dbReference type="InterPro" id="IPR043987">
    <property type="entry name" value="CCZ1/INTU/HSP4_longin_1"/>
</dbReference>
<keyword evidence="5" id="KW-0217">Developmental protein</keyword>
<dbReference type="Pfam" id="PF19033">
    <property type="entry name" value="Intu_longin_3"/>
    <property type="match status" value="1"/>
</dbReference>
<dbReference type="GO" id="GO:0060271">
    <property type="term" value="P:cilium assembly"/>
    <property type="evidence" value="ECO:0007669"/>
    <property type="project" value="InterPro"/>
</dbReference>
<name>A0A671MVA8_9TELE</name>
<comment type="subcellular location">
    <subcellularLocation>
        <location evidence="2">Cell surface</location>
    </subcellularLocation>
    <subcellularLocation>
        <location evidence="1">Cytoplasm</location>
        <location evidence="1">Cytoskeleton</location>
        <location evidence="1">Cilium basal body</location>
    </subcellularLocation>
</comment>